<protein>
    <submittedName>
        <fullName evidence="2">HK97 family phage portal protein</fullName>
    </submittedName>
</protein>
<evidence type="ECO:0000256" key="1">
    <source>
        <dbReference type="SAM" id="MobiDB-lite"/>
    </source>
</evidence>
<name>A0A3D9XGP0_PARVE</name>
<evidence type="ECO:0000313" key="3">
    <source>
        <dbReference type="Proteomes" id="UP000256941"/>
    </source>
</evidence>
<comment type="caution">
    <text evidence="2">The sequence shown here is derived from an EMBL/GenBank/DDBJ whole genome shotgun (WGS) entry which is preliminary data.</text>
</comment>
<organism evidence="2 3">
    <name type="scientific">Paracoccus versutus</name>
    <name type="common">Thiobacillus versutus</name>
    <dbReference type="NCBI Taxonomy" id="34007"/>
    <lineage>
        <taxon>Bacteria</taxon>
        <taxon>Pseudomonadati</taxon>
        <taxon>Pseudomonadota</taxon>
        <taxon>Alphaproteobacteria</taxon>
        <taxon>Rhodobacterales</taxon>
        <taxon>Paracoccaceae</taxon>
        <taxon>Paracoccus</taxon>
    </lineage>
</organism>
<dbReference type="InterPro" id="IPR006944">
    <property type="entry name" value="Phage/GTA_portal"/>
</dbReference>
<dbReference type="EMBL" id="QTUJ01000002">
    <property type="protein sequence ID" value="REF69640.1"/>
    <property type="molecule type" value="Genomic_DNA"/>
</dbReference>
<evidence type="ECO:0000313" key="2">
    <source>
        <dbReference type="EMBL" id="REF69640.1"/>
    </source>
</evidence>
<dbReference type="Pfam" id="PF04860">
    <property type="entry name" value="Phage_portal"/>
    <property type="match status" value="1"/>
</dbReference>
<proteinExistence type="predicted"/>
<dbReference type="NCBIfam" id="TIGR01537">
    <property type="entry name" value="portal_HK97"/>
    <property type="match status" value="1"/>
</dbReference>
<sequence length="425" mass="46997">MSLISLLFGRSAPAAPPQAKHSAVGHMFAYFGVGQPVWTERQFEQLAKEGYQRNPIVYACLRRISRGVASIPVNLYDQDAEIERHPLLDLIRRPNPEMTQADFIEAVVVPYVLGGNAYVERVGITQVRELYPLRADRMKVITGTRGWPSAFEYEVAGQRRQFPVRSGPLDCDVLQLKQFNPLDDYYGQGSIEAAAYAVDIHNETSQWAKGLVQNAARPSGAFVHTPQDKEGAQSLGEAQFRRLKEELAASVQGGNNAGKPLLLEGGLNWTAMGLTPMEMDFINTRREVAREIALSFGVPPMVLGIPGDNTYANYREANAAFFRETVIPLATLVYARLSQWLAPRMGSETMELRPDLDEIPALAEERREVWNKVSSGSDILTVDERREALGYAPTGNADGKVILGVTQRPMPGAEGDTDPPDDPDR</sequence>
<gene>
    <name evidence="2" type="ORF">BDD41_2350</name>
</gene>
<dbReference type="InterPro" id="IPR006427">
    <property type="entry name" value="Portal_HK97"/>
</dbReference>
<feature type="compositionally biased region" description="Acidic residues" evidence="1">
    <location>
        <begin position="415"/>
        <end position="425"/>
    </location>
</feature>
<feature type="region of interest" description="Disordered" evidence="1">
    <location>
        <begin position="406"/>
        <end position="425"/>
    </location>
</feature>
<reference evidence="2 3" key="1">
    <citation type="submission" date="2018-08" db="EMBL/GenBank/DDBJ databases">
        <title>Genomic Encyclopedia of Archaeal and Bacterial Type Strains, Phase II (KMG-II): from individual species to whole genera.</title>
        <authorList>
            <person name="Goeker M."/>
        </authorList>
    </citation>
    <scope>NUCLEOTIDE SEQUENCE [LARGE SCALE GENOMIC DNA]</scope>
    <source>
        <strain evidence="2 3">DSM 17099</strain>
    </source>
</reference>
<dbReference type="Proteomes" id="UP000256941">
    <property type="component" value="Unassembled WGS sequence"/>
</dbReference>
<accession>A0A3D9XGP0</accession>
<dbReference type="AlphaFoldDB" id="A0A3D9XGP0"/>